<evidence type="ECO:0000256" key="1">
    <source>
        <dbReference type="SAM" id="MobiDB-lite"/>
    </source>
</evidence>
<dbReference type="Proteomes" id="UP000676853">
    <property type="component" value="Unassembled WGS sequence"/>
</dbReference>
<comment type="caution">
    <text evidence="2">The sequence shown here is derived from an EMBL/GenBank/DDBJ whole genome shotgun (WGS) entry which is preliminary data.</text>
</comment>
<accession>A0ABS5NJB8</accession>
<sequence length="656" mass="70315">MIGWYSQKFPPGGASAAEGIRNQLGQPKLNPLTVLVREAAQNSWDARTGDGPVRFSLALTDLPAGVAPVWRRLLLGQDAPSKAHLPLRTTLDRQRLRILTISDRGTRGLGGPTRADNAIVDNNDFVSFVRNVGEPRNTDFGGGTYGFGKGIFYRLSRCGTVVIHTRCQGVNGRETRLIACSLWQSYTVGEGMSGQRYTGRHWWGDTSGDIIEPLVGDVAESIARQLRLDAFGPDETGTSITVIDPDLDMDPDDPDSDAEAAAEWMANAIAWNLWPKMIRDDSRNQAAMEFAVTLNGSNIDIPDPAASRPLSNFVHAYRSLAGPDRTPIASARPKQHLGTLAIQPAISPPFQPNGVAEECGFDGTSHHICLLRTPELVVKYLPGPKTGNRMVGYSGVFRAADEVDDVFASAEPPTHDDWISTHLDVPQRTYVNVALKRLKDAAGKHVGELQPGTDGQSSTAALGSASILLSDLVLGVGARPAARTSTLAERVGMTNRGSNGSAGAPDFGESSSNSRDDWSSGRSETSTNSNESPGKRSHRRTRKPRIEYHGAPSYLYLNGEPVLSQEFAVEHRVPVTVGAILDVAIAGGREKRTEAPAGAPVPQVRGWCRLDGSSFTGTPTLAHPGDGSVWTLLVRPAVDTTTEITLTAAQAEDADA</sequence>
<protein>
    <submittedName>
        <fullName evidence="2">Uncharacterized protein</fullName>
    </submittedName>
</protein>
<reference evidence="2 3" key="1">
    <citation type="submission" date="2021-04" db="EMBL/GenBank/DDBJ databases">
        <title>Whole genome sequence analysis of a thiophenic sulfur metabolizing bacteria.</title>
        <authorList>
            <person name="Akhtar N."/>
            <person name="Akram J."/>
            <person name="Aslam A."/>
        </authorList>
    </citation>
    <scope>NUCLEOTIDE SEQUENCE [LARGE SCALE GENOMIC DNA]</scope>
    <source>
        <strain evidence="2 3">3OW</strain>
    </source>
</reference>
<organism evidence="2 3">
    <name type="scientific">Tsukamurella paurometabola</name>
    <name type="common">Corynebacterium paurometabolum</name>
    <dbReference type="NCBI Taxonomy" id="2061"/>
    <lineage>
        <taxon>Bacteria</taxon>
        <taxon>Bacillati</taxon>
        <taxon>Actinomycetota</taxon>
        <taxon>Actinomycetes</taxon>
        <taxon>Mycobacteriales</taxon>
        <taxon>Tsukamurellaceae</taxon>
        <taxon>Tsukamurella</taxon>
    </lineage>
</organism>
<evidence type="ECO:0000313" key="3">
    <source>
        <dbReference type="Proteomes" id="UP000676853"/>
    </source>
</evidence>
<dbReference type="EMBL" id="JAGXOE010000090">
    <property type="protein sequence ID" value="MBS4103917.1"/>
    <property type="molecule type" value="Genomic_DNA"/>
</dbReference>
<keyword evidence="3" id="KW-1185">Reference proteome</keyword>
<name>A0ABS5NJB8_TSUPA</name>
<evidence type="ECO:0000313" key="2">
    <source>
        <dbReference type="EMBL" id="MBS4103917.1"/>
    </source>
</evidence>
<dbReference type="RefSeq" id="WP_212555091.1">
    <property type="nucleotide sequence ID" value="NZ_JAGXOE010000090.1"/>
</dbReference>
<gene>
    <name evidence="2" type="ORF">KFZ73_22065</name>
</gene>
<feature type="region of interest" description="Disordered" evidence="1">
    <location>
        <begin position="487"/>
        <end position="545"/>
    </location>
</feature>
<proteinExistence type="predicted"/>